<dbReference type="Gene3D" id="2.40.110.10">
    <property type="entry name" value="Butyryl-CoA Dehydrogenase, subunit A, domain 2"/>
    <property type="match status" value="1"/>
</dbReference>
<dbReference type="InterPro" id="IPR006091">
    <property type="entry name" value="Acyl-CoA_Oxase/DH_mid-dom"/>
</dbReference>
<gene>
    <name evidence="10" type="ORF">D7316_02529</name>
</gene>
<dbReference type="InterPro" id="IPR009100">
    <property type="entry name" value="AcylCoA_DH/oxidase_NM_dom_sf"/>
</dbReference>
<dbReference type="InterPro" id="IPR046373">
    <property type="entry name" value="Acyl-CoA_Oxase/DH_mid-dom_sf"/>
</dbReference>
<comment type="similarity">
    <text evidence="2">Belongs to the acyl-CoA dehydrogenase family.</text>
</comment>
<dbReference type="PANTHER" id="PTHR43292:SF3">
    <property type="entry name" value="ACYL-COA DEHYDROGENASE FADE29"/>
    <property type="match status" value="1"/>
</dbReference>
<keyword evidence="3" id="KW-0285">Flavoprotein</keyword>
<evidence type="ECO:0000256" key="6">
    <source>
        <dbReference type="SAM" id="MobiDB-lite"/>
    </source>
</evidence>
<evidence type="ECO:0000313" key="10">
    <source>
        <dbReference type="EMBL" id="AZG45929.1"/>
    </source>
</evidence>
<reference evidence="10 11" key="1">
    <citation type="submission" date="2018-11" db="EMBL/GenBank/DDBJ databases">
        <title>Gordonia insulae sp. nov., isolated from an island soil.</title>
        <authorList>
            <person name="Kim Y.S."/>
            <person name="Kim S.B."/>
        </authorList>
    </citation>
    <scope>NUCLEOTIDE SEQUENCE [LARGE SCALE GENOMIC DNA]</scope>
    <source>
        <strain evidence="10 11">MMS17-SY073</strain>
    </source>
</reference>
<feature type="domain" description="Acyl-CoA dehydrogenase/oxidase C-terminal" evidence="7">
    <location>
        <begin position="232"/>
        <end position="384"/>
    </location>
</feature>
<dbReference type="Gene3D" id="1.10.540.10">
    <property type="entry name" value="Acyl-CoA dehydrogenase/oxidase, N-terminal domain"/>
    <property type="match status" value="2"/>
</dbReference>
<dbReference type="Pfam" id="PF02770">
    <property type="entry name" value="Acyl-CoA_dh_M"/>
    <property type="match status" value="1"/>
</dbReference>
<evidence type="ECO:0000259" key="9">
    <source>
        <dbReference type="Pfam" id="PF02771"/>
    </source>
</evidence>
<feature type="region of interest" description="Disordered" evidence="6">
    <location>
        <begin position="386"/>
        <end position="411"/>
    </location>
</feature>
<dbReference type="InterPro" id="IPR037069">
    <property type="entry name" value="AcylCoA_DH/ox_N_sf"/>
</dbReference>
<accession>A0A3G8JN97</accession>
<dbReference type="PANTHER" id="PTHR43292">
    <property type="entry name" value="ACYL-COA DEHYDROGENASE"/>
    <property type="match status" value="1"/>
</dbReference>
<comment type="cofactor">
    <cofactor evidence="1">
        <name>FAD</name>
        <dbReference type="ChEBI" id="CHEBI:57692"/>
    </cofactor>
</comment>
<dbReference type="InterPro" id="IPR036250">
    <property type="entry name" value="AcylCo_DH-like_C"/>
</dbReference>
<evidence type="ECO:0000256" key="4">
    <source>
        <dbReference type="ARBA" id="ARBA00022827"/>
    </source>
</evidence>
<proteinExistence type="inferred from homology"/>
<evidence type="ECO:0000256" key="1">
    <source>
        <dbReference type="ARBA" id="ARBA00001974"/>
    </source>
</evidence>
<dbReference type="InterPro" id="IPR009075">
    <property type="entry name" value="AcylCo_DH/oxidase_C"/>
</dbReference>
<evidence type="ECO:0000256" key="3">
    <source>
        <dbReference type="ARBA" id="ARBA00022630"/>
    </source>
</evidence>
<evidence type="ECO:0000256" key="2">
    <source>
        <dbReference type="ARBA" id="ARBA00009347"/>
    </source>
</evidence>
<evidence type="ECO:0000256" key="5">
    <source>
        <dbReference type="ARBA" id="ARBA00023002"/>
    </source>
</evidence>
<feature type="domain" description="Acyl-CoA dehydrogenase/oxidase N-terminal" evidence="9">
    <location>
        <begin position="410"/>
        <end position="493"/>
    </location>
</feature>
<dbReference type="RefSeq" id="WP_232016888.1">
    <property type="nucleotide sequence ID" value="NZ_CP033972.1"/>
</dbReference>
<keyword evidence="5 10" id="KW-0560">Oxidoreductase</keyword>
<evidence type="ECO:0000259" key="7">
    <source>
        <dbReference type="Pfam" id="PF00441"/>
    </source>
</evidence>
<keyword evidence="11" id="KW-1185">Reference proteome</keyword>
<protein>
    <submittedName>
        <fullName evidence="10">Acyl-CoA dehydrogenase FadE17</fullName>
        <ecNumber evidence="10">1.3.99.-</ecNumber>
    </submittedName>
</protein>
<feature type="domain" description="Acyl-CoA dehydrogenase/oxidase N-terminal" evidence="9">
    <location>
        <begin position="48"/>
        <end position="120"/>
    </location>
</feature>
<keyword evidence="4" id="KW-0274">FAD</keyword>
<dbReference type="Pfam" id="PF02771">
    <property type="entry name" value="Acyl-CoA_dh_N"/>
    <property type="match status" value="2"/>
</dbReference>
<organism evidence="10 11">
    <name type="scientific">Gordonia insulae</name>
    <dbReference type="NCBI Taxonomy" id="2420509"/>
    <lineage>
        <taxon>Bacteria</taxon>
        <taxon>Bacillati</taxon>
        <taxon>Actinomycetota</taxon>
        <taxon>Actinomycetes</taxon>
        <taxon>Mycobacteriales</taxon>
        <taxon>Gordoniaceae</taxon>
        <taxon>Gordonia</taxon>
    </lineage>
</organism>
<dbReference type="SUPFAM" id="SSF56645">
    <property type="entry name" value="Acyl-CoA dehydrogenase NM domain-like"/>
    <property type="match status" value="2"/>
</dbReference>
<evidence type="ECO:0000259" key="8">
    <source>
        <dbReference type="Pfam" id="PF02770"/>
    </source>
</evidence>
<dbReference type="FunFam" id="2.40.110.10:FF:000011">
    <property type="entry name" value="Acyl-CoA dehydrogenase FadE34"/>
    <property type="match status" value="1"/>
</dbReference>
<dbReference type="KEGG" id="gom:D7316_02529"/>
<feature type="domain" description="Acyl-CoA oxidase/dehydrogenase middle" evidence="8">
    <location>
        <begin position="126"/>
        <end position="220"/>
    </location>
</feature>
<dbReference type="InterPro" id="IPR052161">
    <property type="entry name" value="Mycobact_Acyl-CoA_DH"/>
</dbReference>
<dbReference type="AlphaFoldDB" id="A0A3G8JN97"/>
<dbReference type="GO" id="GO:0050660">
    <property type="term" value="F:flavin adenine dinucleotide binding"/>
    <property type="evidence" value="ECO:0007669"/>
    <property type="project" value="InterPro"/>
</dbReference>
<dbReference type="EC" id="1.3.99.-" evidence="10"/>
<dbReference type="GO" id="GO:0005886">
    <property type="term" value="C:plasma membrane"/>
    <property type="evidence" value="ECO:0007669"/>
    <property type="project" value="TreeGrafter"/>
</dbReference>
<dbReference type="Proteomes" id="UP000271469">
    <property type="component" value="Chromosome"/>
</dbReference>
<sequence>MKRQETAVAVDDGIGDWRVRLTALLDDYRGRPRPTTSRDRLERSIAWQSELVDAGLAAPGWPAAVGGMELSLEDQLDYYRMTSGAGAPKHPCAMSFIVAPTIIVHGTQEQRDRFLEPLLRADEFWCQGFSEPGAGSDLASLSTRAVRDGDSYRVTGQKVWTTKADRADWMFALVRTGPAGRSTSGITYLLIPMDAPGIEVRPLRDAAGGHHFAEIFFDDVVVPVVNRLGEEGEGWSIMRTSLGHERATAFLADEFRYRSTVDKVLRLAVDRGYADDPLVRQELARVETSVRSITANSARALDAVLRGGDPGGVASVNRLVKSEFEQHLHRLALRLTGNGAVLGARSAGVVENGRWTYGYLMSRAATIGAGTSEIQRNTIAESVLGLPSHRGEGTRPRTVVPGRPLTTPGDDESAIREALRGAIAARVDTSEVLGREGDPGGYDVALWRDLVAFGLPGLSAPEGLGGGGAPDRLLCAAVEEVAYHLAPVPLVPTAIALQLLLSCDPGETVEAVIAGVPAAFVVPIDDRGWSFDAWLPTLRGGRLDGAVDRVAGAPAAEVLVVAARDADTGELRLVTVDPSVASVTVQQSIDLTATVGAVSFVDVPATVVASGTAAVDALVFARRHAQLLIAADSVGVANRALSLAVEWAGQRQQFGQAIGSFQAISHKCADLLVGAEGARGQVLAAADLAASESDAAVAADLACAEALSVAVRSGEECIQIHGGIGFTWEHPAHLLLRRATANEAWLVRPEVMRDRAVEELVRRLR</sequence>
<dbReference type="SUPFAM" id="SSF47203">
    <property type="entry name" value="Acyl-CoA dehydrogenase C-terminal domain-like"/>
    <property type="match status" value="2"/>
</dbReference>
<name>A0A3G8JN97_9ACTN</name>
<feature type="domain" description="Acyl-CoA dehydrogenase/oxidase C-terminal" evidence="7">
    <location>
        <begin position="625"/>
        <end position="755"/>
    </location>
</feature>
<dbReference type="Gene3D" id="1.20.140.10">
    <property type="entry name" value="Butyryl-CoA Dehydrogenase, subunit A, domain 3"/>
    <property type="match status" value="2"/>
</dbReference>
<dbReference type="EMBL" id="CP033972">
    <property type="protein sequence ID" value="AZG45929.1"/>
    <property type="molecule type" value="Genomic_DNA"/>
</dbReference>
<evidence type="ECO:0000313" key="11">
    <source>
        <dbReference type="Proteomes" id="UP000271469"/>
    </source>
</evidence>
<dbReference type="Pfam" id="PF00441">
    <property type="entry name" value="Acyl-CoA_dh_1"/>
    <property type="match status" value="2"/>
</dbReference>
<dbReference type="GO" id="GO:0016627">
    <property type="term" value="F:oxidoreductase activity, acting on the CH-CH group of donors"/>
    <property type="evidence" value="ECO:0007669"/>
    <property type="project" value="InterPro"/>
</dbReference>
<dbReference type="InterPro" id="IPR013786">
    <property type="entry name" value="AcylCoA_DH/ox_N"/>
</dbReference>